<name>A0A2K2U591_9ACTN</name>
<dbReference type="PROSITE" id="PS50076">
    <property type="entry name" value="DNAJ_2"/>
    <property type="match status" value="1"/>
</dbReference>
<evidence type="ECO:0000256" key="1">
    <source>
        <dbReference type="SAM" id="MobiDB-lite"/>
    </source>
</evidence>
<keyword evidence="2" id="KW-1133">Transmembrane helix</keyword>
<dbReference type="AlphaFoldDB" id="A0A2K2U591"/>
<dbReference type="GO" id="GO:0051082">
    <property type="term" value="F:unfolded protein binding"/>
    <property type="evidence" value="ECO:0007669"/>
    <property type="project" value="TreeGrafter"/>
</dbReference>
<dbReference type="PANTHER" id="PTHR43948">
    <property type="entry name" value="DNAJ HOMOLOG SUBFAMILY B"/>
    <property type="match status" value="1"/>
</dbReference>
<dbReference type="InterPro" id="IPR001623">
    <property type="entry name" value="DnaJ_domain"/>
</dbReference>
<feature type="compositionally biased region" description="Low complexity" evidence="1">
    <location>
        <begin position="131"/>
        <end position="141"/>
    </location>
</feature>
<keyword evidence="2" id="KW-0812">Transmembrane</keyword>
<dbReference type="EMBL" id="PPEL01000034">
    <property type="protein sequence ID" value="PNV65360.1"/>
    <property type="molecule type" value="Genomic_DNA"/>
</dbReference>
<organism evidence="4 5">
    <name type="scientific">Rubneribacter badeniensis</name>
    <dbReference type="NCBI Taxonomy" id="2070688"/>
    <lineage>
        <taxon>Bacteria</taxon>
        <taxon>Bacillati</taxon>
        <taxon>Actinomycetota</taxon>
        <taxon>Coriobacteriia</taxon>
        <taxon>Eggerthellales</taxon>
        <taxon>Eggerthellaceae</taxon>
        <taxon>Rubneribacter</taxon>
    </lineage>
</organism>
<sequence>MVRPLALSVLLVLPPPSSIVPPRRIRSAHSPCAYILCRASGHLGSSLRDVVVYGFGTIDDTRGAMNRTEALRILGLDNDATADDIKAAYKETAQILHPDRFAGNKKLQDRATEQFKNLQEAYEYLTKGRGSRTSSRSGSRSDASHARPRTVASDLEARLAGIAAARTQLVKQRDAVYDERRNGIAMAAIGGLVALFAGRRPVGILGIVAAIATTAAVWGIVQVVSSQRTIATLDEHIAALNKEERRLSQELDDEE</sequence>
<dbReference type="SUPFAM" id="SSF46565">
    <property type="entry name" value="Chaperone J-domain"/>
    <property type="match status" value="1"/>
</dbReference>
<dbReference type="CDD" id="cd06257">
    <property type="entry name" value="DnaJ"/>
    <property type="match status" value="1"/>
</dbReference>
<proteinExistence type="predicted"/>
<keyword evidence="2" id="KW-0472">Membrane</keyword>
<feature type="transmembrane region" description="Helical" evidence="2">
    <location>
        <begin position="202"/>
        <end position="221"/>
    </location>
</feature>
<dbReference type="Gene3D" id="1.10.287.110">
    <property type="entry name" value="DnaJ domain"/>
    <property type="match status" value="1"/>
</dbReference>
<dbReference type="PANTHER" id="PTHR43948:SF10">
    <property type="entry name" value="MRJ, ISOFORM E"/>
    <property type="match status" value="1"/>
</dbReference>
<dbReference type="InterPro" id="IPR036869">
    <property type="entry name" value="J_dom_sf"/>
</dbReference>
<dbReference type="GO" id="GO:0005737">
    <property type="term" value="C:cytoplasm"/>
    <property type="evidence" value="ECO:0007669"/>
    <property type="project" value="TreeGrafter"/>
</dbReference>
<gene>
    <name evidence="4" type="ORF">C2L80_06990</name>
</gene>
<evidence type="ECO:0000313" key="4">
    <source>
        <dbReference type="EMBL" id="PNV65360.1"/>
    </source>
</evidence>
<reference evidence="4 5" key="1">
    <citation type="journal article" date="2018" name="Int. J. Syst. Evol. Microbiol.">
        <title>Rubneribacter badeniensis gen. nov., sp. nov. and Enteroscipio rubneri gen. nov., sp. nov., new members of the Eggerthellaceae isolated from human faeces.</title>
        <authorList>
            <person name="Danylec N."/>
            <person name="Gobl A."/>
            <person name="Stoll D.A."/>
            <person name="Hetzer B."/>
            <person name="Kulling S.E."/>
            <person name="Huch M."/>
        </authorList>
    </citation>
    <scope>NUCLEOTIDE SEQUENCE [LARGE SCALE GENOMIC DNA]</scope>
    <source>
        <strain evidence="4 5">ResAG-85</strain>
    </source>
</reference>
<dbReference type="Pfam" id="PF00226">
    <property type="entry name" value="DnaJ"/>
    <property type="match status" value="1"/>
</dbReference>
<dbReference type="GO" id="GO:0051087">
    <property type="term" value="F:protein-folding chaperone binding"/>
    <property type="evidence" value="ECO:0007669"/>
    <property type="project" value="TreeGrafter"/>
</dbReference>
<protein>
    <submittedName>
        <fullName evidence="4">J domain-containing protein</fullName>
    </submittedName>
</protein>
<keyword evidence="5" id="KW-1185">Reference proteome</keyword>
<dbReference type="Proteomes" id="UP000236488">
    <property type="component" value="Unassembled WGS sequence"/>
</dbReference>
<evidence type="ECO:0000313" key="5">
    <source>
        <dbReference type="Proteomes" id="UP000236488"/>
    </source>
</evidence>
<evidence type="ECO:0000259" key="3">
    <source>
        <dbReference type="PROSITE" id="PS50076"/>
    </source>
</evidence>
<evidence type="ECO:0000256" key="2">
    <source>
        <dbReference type="SAM" id="Phobius"/>
    </source>
</evidence>
<feature type="domain" description="J" evidence="3">
    <location>
        <begin position="69"/>
        <end position="138"/>
    </location>
</feature>
<accession>A0A2K2U591</accession>
<dbReference type="GO" id="GO:0044183">
    <property type="term" value="F:protein folding chaperone"/>
    <property type="evidence" value="ECO:0007669"/>
    <property type="project" value="TreeGrafter"/>
</dbReference>
<comment type="caution">
    <text evidence="4">The sequence shown here is derived from an EMBL/GenBank/DDBJ whole genome shotgun (WGS) entry which is preliminary data.</text>
</comment>
<dbReference type="PRINTS" id="PR00625">
    <property type="entry name" value="JDOMAIN"/>
</dbReference>
<dbReference type="SMART" id="SM00271">
    <property type="entry name" value="DnaJ"/>
    <property type="match status" value="1"/>
</dbReference>
<feature type="region of interest" description="Disordered" evidence="1">
    <location>
        <begin position="126"/>
        <end position="151"/>
    </location>
</feature>